<dbReference type="Proteomes" id="UP000663940">
    <property type="component" value="Chromosome"/>
</dbReference>
<keyword evidence="2" id="KW-0812">Transmembrane</keyword>
<feature type="compositionally biased region" description="Basic and acidic residues" evidence="1">
    <location>
        <begin position="175"/>
        <end position="190"/>
    </location>
</feature>
<dbReference type="EMBL" id="CP071880">
    <property type="protein sequence ID" value="QTE50802.1"/>
    <property type="molecule type" value="Genomic_DNA"/>
</dbReference>
<dbReference type="AlphaFoldDB" id="A0AAE6MKP3"/>
<name>A0AAE6MKP3_9SPHI</name>
<gene>
    <name evidence="3" type="ORF">DIU31_025310</name>
    <name evidence="4" type="ORF">J3L21_02110</name>
</gene>
<accession>A0AAE6MKP3</accession>
<organism evidence="3 5">
    <name type="scientific">Mucilaginibacter rubeus</name>
    <dbReference type="NCBI Taxonomy" id="2027860"/>
    <lineage>
        <taxon>Bacteria</taxon>
        <taxon>Pseudomonadati</taxon>
        <taxon>Bacteroidota</taxon>
        <taxon>Sphingobacteriia</taxon>
        <taxon>Sphingobacteriales</taxon>
        <taxon>Sphingobacteriaceae</taxon>
        <taxon>Mucilaginibacter</taxon>
    </lineage>
</organism>
<reference evidence="4 6" key="2">
    <citation type="submission" date="2021-03" db="EMBL/GenBank/DDBJ databases">
        <title>Mucilaginibacter strains isolated from gold and copper mining confer multi heavy-metal resistance.</title>
        <authorList>
            <person name="Li Y."/>
        </authorList>
    </citation>
    <scope>NUCLEOTIDE SEQUENCE [LARGE SCALE GENOMIC DNA]</scope>
    <source>
        <strain evidence="4 6">P2-4</strain>
    </source>
</reference>
<feature type="region of interest" description="Disordered" evidence="1">
    <location>
        <begin position="175"/>
        <end position="206"/>
    </location>
</feature>
<evidence type="ECO:0000313" key="5">
    <source>
        <dbReference type="Proteomes" id="UP000250557"/>
    </source>
</evidence>
<dbReference type="RefSeq" id="WP_112659094.1">
    <property type="nucleotide sequence ID" value="NZ_CP043451.1"/>
</dbReference>
<evidence type="ECO:0000313" key="4">
    <source>
        <dbReference type="EMBL" id="QTE50802.1"/>
    </source>
</evidence>
<dbReference type="Proteomes" id="UP000250557">
    <property type="component" value="Chromosome"/>
</dbReference>
<evidence type="ECO:0000256" key="1">
    <source>
        <dbReference type="SAM" id="MobiDB-lite"/>
    </source>
</evidence>
<protein>
    <submittedName>
        <fullName evidence="3">Uncharacterized protein</fullName>
    </submittedName>
</protein>
<keyword evidence="6" id="KW-1185">Reference proteome</keyword>
<evidence type="ECO:0000256" key="2">
    <source>
        <dbReference type="SAM" id="Phobius"/>
    </source>
</evidence>
<keyword evidence="2" id="KW-1133">Transmembrane helix</keyword>
<proteinExistence type="predicted"/>
<evidence type="ECO:0000313" key="3">
    <source>
        <dbReference type="EMBL" id="QEM06664.1"/>
    </source>
</evidence>
<feature type="transmembrane region" description="Helical" evidence="2">
    <location>
        <begin position="112"/>
        <end position="135"/>
    </location>
</feature>
<dbReference type="EMBL" id="CP043451">
    <property type="protein sequence ID" value="QEM06664.1"/>
    <property type="molecule type" value="Genomic_DNA"/>
</dbReference>
<sequence length="206" mass="23843">MKELNELTERMDGADELMDSIVKKVTEIDKREIKITDYTPHFEALKQIFEAFLFKYNKESEALKAVIGQLNINYPAEQIKNTIAESKGILEAIRKALPVKVKHQFDYKTKGWIIAGMILLIVTSISTGLCGHLWIENNRLQAVDVKYRLLQQVDTSSTRWADSIYTSNPDEAEKTVIRMENEKVTKDKPSKIKISKRRKESKKRLR</sequence>
<keyword evidence="2" id="KW-0472">Membrane</keyword>
<feature type="compositionally biased region" description="Basic residues" evidence="1">
    <location>
        <begin position="191"/>
        <end position="206"/>
    </location>
</feature>
<evidence type="ECO:0000313" key="6">
    <source>
        <dbReference type="Proteomes" id="UP000663940"/>
    </source>
</evidence>
<reference evidence="3 5" key="1">
    <citation type="submission" date="2019-08" db="EMBL/GenBank/DDBJ databases">
        <title>Comparative genome analysis confer to the adaptation heavy metal polluted environment.</title>
        <authorList>
            <person name="Li Y."/>
        </authorList>
    </citation>
    <scope>NUCLEOTIDE SEQUENCE [LARGE SCALE GENOMIC DNA]</scope>
    <source>
        <strain evidence="3 5">P2</strain>
    </source>
</reference>